<reference evidence="3 5" key="2">
    <citation type="journal article" date="2018" name="Plant J.">
        <title>The Physcomitrella patens chromosome-scale assembly reveals moss genome structure and evolution.</title>
        <authorList>
            <person name="Lang D."/>
            <person name="Ullrich K.K."/>
            <person name="Murat F."/>
            <person name="Fuchs J."/>
            <person name="Jenkins J."/>
            <person name="Haas F.B."/>
            <person name="Piednoel M."/>
            <person name="Gundlach H."/>
            <person name="Van Bel M."/>
            <person name="Meyberg R."/>
            <person name="Vives C."/>
            <person name="Morata J."/>
            <person name="Symeonidi A."/>
            <person name="Hiss M."/>
            <person name="Muchero W."/>
            <person name="Kamisugi Y."/>
            <person name="Saleh O."/>
            <person name="Blanc G."/>
            <person name="Decker E.L."/>
            <person name="van Gessel N."/>
            <person name="Grimwood J."/>
            <person name="Hayes R.D."/>
            <person name="Graham S.W."/>
            <person name="Gunter L.E."/>
            <person name="McDaniel S.F."/>
            <person name="Hoernstein S.N.W."/>
            <person name="Larsson A."/>
            <person name="Li F.W."/>
            <person name="Perroud P.F."/>
            <person name="Phillips J."/>
            <person name="Ranjan P."/>
            <person name="Rokshar D.S."/>
            <person name="Rothfels C.J."/>
            <person name="Schneider L."/>
            <person name="Shu S."/>
            <person name="Stevenson D.W."/>
            <person name="Thummler F."/>
            <person name="Tillich M."/>
            <person name="Villarreal Aguilar J.C."/>
            <person name="Widiez T."/>
            <person name="Wong G.K."/>
            <person name="Wymore A."/>
            <person name="Zhang Y."/>
            <person name="Zimmer A.D."/>
            <person name="Quatrano R.S."/>
            <person name="Mayer K.F.X."/>
            <person name="Goodstein D."/>
            <person name="Casacuberta J.M."/>
            <person name="Vandepoele K."/>
            <person name="Reski R."/>
            <person name="Cuming A.C."/>
            <person name="Tuskan G.A."/>
            <person name="Maumus F."/>
            <person name="Salse J."/>
            <person name="Schmutz J."/>
            <person name="Rensing S.A."/>
        </authorList>
    </citation>
    <scope>NUCLEOTIDE SEQUENCE [LARGE SCALE GENOMIC DNA]</scope>
    <source>
        <strain evidence="4 5">cv. Gransden 2004</strain>
    </source>
</reference>
<protein>
    <recommendedName>
        <fullName evidence="2">Heparan-alpha-glucosaminide N-acetyltransferase catalytic domain-containing protein</fullName>
    </recommendedName>
</protein>
<keyword evidence="5" id="KW-1185">Reference proteome</keyword>
<feature type="transmembrane region" description="Helical" evidence="1">
    <location>
        <begin position="85"/>
        <end position="104"/>
    </location>
</feature>
<reference evidence="3 5" key="1">
    <citation type="journal article" date="2008" name="Science">
        <title>The Physcomitrella genome reveals evolutionary insights into the conquest of land by plants.</title>
        <authorList>
            <person name="Rensing S."/>
            <person name="Lang D."/>
            <person name="Zimmer A."/>
            <person name="Terry A."/>
            <person name="Salamov A."/>
            <person name="Shapiro H."/>
            <person name="Nishiyama T."/>
            <person name="Perroud P.-F."/>
            <person name="Lindquist E."/>
            <person name="Kamisugi Y."/>
            <person name="Tanahashi T."/>
            <person name="Sakakibara K."/>
            <person name="Fujita T."/>
            <person name="Oishi K."/>
            <person name="Shin-I T."/>
            <person name="Kuroki Y."/>
            <person name="Toyoda A."/>
            <person name="Suzuki Y."/>
            <person name="Hashimoto A."/>
            <person name="Yamaguchi K."/>
            <person name="Sugano A."/>
            <person name="Kohara Y."/>
            <person name="Fujiyama A."/>
            <person name="Anterola A."/>
            <person name="Aoki S."/>
            <person name="Ashton N."/>
            <person name="Barbazuk W.B."/>
            <person name="Barker E."/>
            <person name="Bennetzen J."/>
            <person name="Bezanilla M."/>
            <person name="Blankenship R."/>
            <person name="Cho S.H."/>
            <person name="Dutcher S."/>
            <person name="Estelle M."/>
            <person name="Fawcett J.A."/>
            <person name="Gundlach H."/>
            <person name="Hanada K."/>
            <person name="Heyl A."/>
            <person name="Hicks K.A."/>
            <person name="Hugh J."/>
            <person name="Lohr M."/>
            <person name="Mayer K."/>
            <person name="Melkozernov A."/>
            <person name="Murata T."/>
            <person name="Nelson D."/>
            <person name="Pils B."/>
            <person name="Prigge M."/>
            <person name="Reiss B."/>
            <person name="Renner T."/>
            <person name="Rombauts S."/>
            <person name="Rushton P."/>
            <person name="Sanderfoot A."/>
            <person name="Schween G."/>
            <person name="Shiu S.-H."/>
            <person name="Stueber K."/>
            <person name="Theodoulou F.L."/>
            <person name="Tu H."/>
            <person name="Van de Peer Y."/>
            <person name="Verrier P.J."/>
            <person name="Waters E."/>
            <person name="Wood A."/>
            <person name="Yang L."/>
            <person name="Cove D."/>
            <person name="Cuming A."/>
            <person name="Hasebe M."/>
            <person name="Lucas S."/>
            <person name="Mishler D.B."/>
            <person name="Reski R."/>
            <person name="Grigoriev I."/>
            <person name="Quatrano R.S."/>
            <person name="Boore J.L."/>
        </authorList>
    </citation>
    <scope>NUCLEOTIDE SEQUENCE [LARGE SCALE GENOMIC DNA]</scope>
    <source>
        <strain evidence="4 5">cv. Gransden 2004</strain>
    </source>
</reference>
<dbReference type="GeneID" id="112287143"/>
<dbReference type="Proteomes" id="UP000006727">
    <property type="component" value="Chromosome 1"/>
</dbReference>
<feature type="transmembrane region" description="Helical" evidence="1">
    <location>
        <begin position="361"/>
        <end position="382"/>
    </location>
</feature>
<proteinExistence type="predicted"/>
<feature type="domain" description="Heparan-alpha-glucosaminide N-acetyltransferase catalytic" evidence="2">
    <location>
        <begin position="48"/>
        <end position="179"/>
    </location>
</feature>
<feature type="transmembrane region" description="Helical" evidence="1">
    <location>
        <begin position="54"/>
        <end position="73"/>
    </location>
</feature>
<accession>A0A2K1L9Y7</accession>
<feature type="transmembrane region" description="Helical" evidence="1">
    <location>
        <begin position="196"/>
        <end position="217"/>
    </location>
</feature>
<keyword evidence="1" id="KW-1133">Transmembrane helix</keyword>
<feature type="transmembrane region" description="Helical" evidence="1">
    <location>
        <begin position="153"/>
        <end position="176"/>
    </location>
</feature>
<organism evidence="3">
    <name type="scientific">Physcomitrium patens</name>
    <name type="common">Spreading-leaved earth moss</name>
    <name type="synonym">Physcomitrella patens</name>
    <dbReference type="NCBI Taxonomy" id="3218"/>
    <lineage>
        <taxon>Eukaryota</taxon>
        <taxon>Viridiplantae</taxon>
        <taxon>Streptophyta</taxon>
        <taxon>Embryophyta</taxon>
        <taxon>Bryophyta</taxon>
        <taxon>Bryophytina</taxon>
        <taxon>Bryopsida</taxon>
        <taxon>Funariidae</taxon>
        <taxon>Funariales</taxon>
        <taxon>Funariaceae</taxon>
        <taxon>Physcomitrium</taxon>
    </lineage>
</organism>
<sequence length="443" mass="48516">MVAVVMANEDVEVMERGGVRCEEAEDLVLLQPLVDGEAPVALAVQKPRLASLDVFRGLSIAVMILVDYAGGIWPAINHSPWDGVTLADFVLPFFLFIVGVALALTYKKIINEKQLASQKAIGRSLKLVIVGLFIQGGYFHGVHNTSYGVDLESIRWCGVLQRIALAYMVVALCEIWAPRGHYDVASHKFAILKTYYIHWAVAAAIVAIYLVLLYGVYVPDWEFVSAADSTVFQVKCGVRGDVGPSCNVVGYLDRTLLGLSHLYQKAVYRRAPACSVLSPDYGPLPAGAPVWCKAPFDPEGLLSSMSAIVSCFLGLHFGHVLVHHKEHNARLKDWVLMSLTLLVTGALLHVLGMPWNKPLYSVSYMLFTGGAAGLVFAGYYFLVDVHGWRSSTILLEWLGQHAMVIYVLVAEGVFIAALQGLYVGSPENNLVDWIVRLVKASKV</sequence>
<dbReference type="PANTHER" id="PTHR31061">
    <property type="entry name" value="LD22376P"/>
    <property type="match status" value="1"/>
</dbReference>
<feature type="transmembrane region" description="Helical" evidence="1">
    <location>
        <begin position="403"/>
        <end position="423"/>
    </location>
</feature>
<dbReference type="OrthoDB" id="2149840at2759"/>
<dbReference type="EMBL" id="ABEU02000001">
    <property type="protein sequence ID" value="PNR62839.1"/>
    <property type="molecule type" value="Genomic_DNA"/>
</dbReference>
<dbReference type="PaxDb" id="3218-PP1S21_256V6.1"/>
<dbReference type="EnsemblPlants" id="Pp3c1_27830V3.2">
    <property type="protein sequence ID" value="Pp3c1_27830V3.2"/>
    <property type="gene ID" value="Pp3c1_27830"/>
</dbReference>
<evidence type="ECO:0000259" key="2">
    <source>
        <dbReference type="Pfam" id="PF07786"/>
    </source>
</evidence>
<dbReference type="InterPro" id="IPR012429">
    <property type="entry name" value="HGSNAT_cat"/>
</dbReference>
<dbReference type="KEGG" id="ppp:112287143"/>
<dbReference type="Gramene" id="Pp3c1_27830V3.2">
    <property type="protein sequence ID" value="Pp3c1_27830V3.2"/>
    <property type="gene ID" value="Pp3c1_27830"/>
</dbReference>
<dbReference type="PANTHER" id="PTHR31061:SF24">
    <property type="entry name" value="LD22376P"/>
    <property type="match status" value="1"/>
</dbReference>
<keyword evidence="1" id="KW-0472">Membrane</keyword>
<feature type="transmembrane region" description="Helical" evidence="1">
    <location>
        <begin position="334"/>
        <end position="355"/>
    </location>
</feature>
<reference evidence="4" key="3">
    <citation type="submission" date="2020-12" db="UniProtKB">
        <authorList>
            <consortium name="EnsemblPlants"/>
        </authorList>
    </citation>
    <scope>IDENTIFICATION</scope>
</reference>
<evidence type="ECO:0000313" key="5">
    <source>
        <dbReference type="Proteomes" id="UP000006727"/>
    </source>
</evidence>
<evidence type="ECO:0000256" key="1">
    <source>
        <dbReference type="SAM" id="Phobius"/>
    </source>
</evidence>
<dbReference type="OMA" id="MANEDVE"/>
<dbReference type="Gramene" id="Pp3c1_27830V3.1">
    <property type="protein sequence ID" value="Pp3c1_27830V3.1"/>
    <property type="gene ID" value="Pp3c1_27830"/>
</dbReference>
<dbReference type="STRING" id="3218.A0A2K1L9Y7"/>
<feature type="transmembrane region" description="Helical" evidence="1">
    <location>
        <begin position="125"/>
        <end position="141"/>
    </location>
</feature>
<dbReference type="Pfam" id="PF07786">
    <property type="entry name" value="HGSNAT_cat"/>
    <property type="match status" value="1"/>
</dbReference>
<evidence type="ECO:0000313" key="4">
    <source>
        <dbReference type="EnsemblPlants" id="Pp3c1_27830V3.1"/>
    </source>
</evidence>
<evidence type="ECO:0000313" key="3">
    <source>
        <dbReference type="EMBL" id="PNR62839.1"/>
    </source>
</evidence>
<gene>
    <name evidence="4" type="primary">LOC112287143</name>
    <name evidence="3" type="ORF">PHYPA_001263</name>
</gene>
<dbReference type="FunCoup" id="A0A2K1L9Y7">
    <property type="interactions" value="1893"/>
</dbReference>
<feature type="transmembrane region" description="Helical" evidence="1">
    <location>
        <begin position="301"/>
        <end position="322"/>
    </location>
</feature>
<keyword evidence="1" id="KW-0812">Transmembrane</keyword>
<dbReference type="AlphaFoldDB" id="A0A2K1L9Y7"/>
<name>A0A2K1L9Y7_PHYPA</name>
<dbReference type="EnsemblPlants" id="Pp3c1_27830V3.1">
    <property type="protein sequence ID" value="Pp3c1_27830V3.1"/>
    <property type="gene ID" value="Pp3c1_27830"/>
</dbReference>
<dbReference type="RefSeq" id="XP_024385662.1">
    <property type="nucleotide sequence ID" value="XM_024529894.2"/>
</dbReference>